<keyword evidence="1" id="KW-1185">Reference proteome</keyword>
<organism evidence="1 2">
    <name type="scientific">Castor canadensis</name>
    <name type="common">American beaver</name>
    <dbReference type="NCBI Taxonomy" id="51338"/>
    <lineage>
        <taxon>Eukaryota</taxon>
        <taxon>Metazoa</taxon>
        <taxon>Chordata</taxon>
        <taxon>Craniata</taxon>
        <taxon>Vertebrata</taxon>
        <taxon>Euteleostomi</taxon>
        <taxon>Mammalia</taxon>
        <taxon>Eutheria</taxon>
        <taxon>Euarchontoglires</taxon>
        <taxon>Glires</taxon>
        <taxon>Rodentia</taxon>
        <taxon>Castorimorpha</taxon>
        <taxon>Castoridae</taxon>
        <taxon>Castor</taxon>
    </lineage>
</organism>
<sequence>MSDQDDQFDSSEESDDAYNTVNVPAPSEQESDTITDEHESELDQFSESHETLEQSECSTSRSESNDEEQLTEEVVFPEEAEEVLQTLEHGKMQHAGKPEEHIPSDGNLVFLDKIKSIKESLQTSTRESLATVKVVLIPVGQEIIISFKVDTMFRHLKDHFSSLLGIPSHALQMIHAGTILKNNETLIQHGVMPQGVVQVELFSAYPDLHPIKRIDGLSDAPQVINVTIQTGINKYQDVAVEIIKSDFHKPFLGGFRHKITGTEYHNAGTQTVPKKIPEKSNAFCRDTQTVLQRKKFQQTSNTTSTQMTKIGVYVSNMTDKLIEPGIYFTAEEYHAQRLKATIVIQTYYRQWHAKVYVESLRRQKKLRLEWEAEEERRKIREKEEWIQLDYYRRHNPKTNEDFELLYNALELWRQEELERINQCFTGAERKAALCELLEKETQLIASIGRHRYIAHMEHQETAIQAFLDKCSSPKIWRRPDGKSIEMDTQFTIRARELKNIYKCIMLKNISQDERLDILLTLKHTVKEHECKLTQEILELIDREVDLLMRGVKPENLEGLRKRIATLFFHYIKTPLFNPEVARHLKVPQDPLKFYNKIYFCHGCYLYLPSTEFSISTTSQRVYRCRQCTNLENEIQKRESFLKYKCLLQRLYYSEANYEDDSQIAFLMQLHDIQYLIDNIWSSQSVLSACEDLNELVMVRWDKSMEWSPWNCILLTRDEAQAHLKLTNIEKEYGCFFLHKIKHKHILAKNYFSQVPVLASFIHDDGELEEIRSKYRIDTTPKIIEAKGTSPT</sequence>
<evidence type="ECO:0000313" key="1">
    <source>
        <dbReference type="Proteomes" id="UP001732720"/>
    </source>
</evidence>
<gene>
    <name evidence="2" type="primary">Iqub</name>
</gene>
<reference evidence="2" key="1">
    <citation type="submission" date="2025-08" db="UniProtKB">
        <authorList>
            <consortium name="RefSeq"/>
        </authorList>
    </citation>
    <scope>IDENTIFICATION</scope>
</reference>
<name>A0AC58L2X3_CASCN</name>
<protein>
    <submittedName>
        <fullName evidence="2">IQ motif and ubiquitin-like domain-containing protein</fullName>
    </submittedName>
</protein>
<accession>A0AC58L2X3</accession>
<evidence type="ECO:0000313" key="2">
    <source>
        <dbReference type="RefSeq" id="XP_073911494.1"/>
    </source>
</evidence>
<dbReference type="Proteomes" id="UP001732720">
    <property type="component" value="Chromosome 2"/>
</dbReference>
<proteinExistence type="predicted"/>
<dbReference type="RefSeq" id="XP_073911494.1">
    <property type="nucleotide sequence ID" value="XM_074055393.1"/>
</dbReference>